<dbReference type="InterPro" id="IPR013098">
    <property type="entry name" value="Ig_I-set"/>
</dbReference>
<keyword evidence="2" id="KW-0433">Leucine-rich repeat</keyword>
<evidence type="ECO:0000256" key="3">
    <source>
        <dbReference type="ARBA" id="ARBA00022692"/>
    </source>
</evidence>
<dbReference type="AlphaFoldDB" id="C3XUK4"/>
<evidence type="ECO:0000256" key="6">
    <source>
        <dbReference type="ARBA" id="ARBA00022989"/>
    </source>
</evidence>
<dbReference type="InterPro" id="IPR036179">
    <property type="entry name" value="Ig-like_dom_sf"/>
</dbReference>
<dbReference type="InterPro" id="IPR007110">
    <property type="entry name" value="Ig-like_dom"/>
</dbReference>
<feature type="domain" description="Ig-like" evidence="13">
    <location>
        <begin position="232"/>
        <end position="323"/>
    </location>
</feature>
<evidence type="ECO:0000256" key="10">
    <source>
        <dbReference type="ARBA" id="ARBA00023319"/>
    </source>
</evidence>
<dbReference type="InterPro" id="IPR013783">
    <property type="entry name" value="Ig-like_fold"/>
</dbReference>
<dbReference type="PROSITE" id="PS50835">
    <property type="entry name" value="IG_LIKE"/>
    <property type="match status" value="1"/>
</dbReference>
<dbReference type="PROSITE" id="PS51450">
    <property type="entry name" value="LRR"/>
    <property type="match status" value="1"/>
</dbReference>
<dbReference type="InterPro" id="IPR003598">
    <property type="entry name" value="Ig_sub2"/>
</dbReference>
<dbReference type="InterPro" id="IPR050467">
    <property type="entry name" value="LRFN"/>
</dbReference>
<evidence type="ECO:0000313" key="16">
    <source>
        <dbReference type="Proteomes" id="UP000001554"/>
    </source>
</evidence>
<dbReference type="OMA" id="LTWINLA"/>
<keyword evidence="5" id="KW-0677">Repeat</keyword>
<keyword evidence="9" id="KW-0325">Glycoprotein</keyword>
<keyword evidence="16" id="KW-1185">Reference proteome</keyword>
<dbReference type="PROSITE" id="PS50853">
    <property type="entry name" value="FN3"/>
    <property type="match status" value="1"/>
</dbReference>
<dbReference type="FunFam" id="2.60.40.10:FF:000076">
    <property type="entry name" value="Leucine-rich repeat and Ig domain-containing 4"/>
    <property type="match status" value="1"/>
</dbReference>
<protein>
    <submittedName>
        <fullName evidence="17">Immunoglobulin superfamily containing leucine-rich repeat protein-like</fullName>
    </submittedName>
</protein>
<dbReference type="InterPro" id="IPR032675">
    <property type="entry name" value="LRR_dom_sf"/>
</dbReference>
<feature type="chain" id="PRO_5044729106" evidence="12">
    <location>
        <begin position="20"/>
        <end position="503"/>
    </location>
</feature>
<keyword evidence="3 11" id="KW-0812">Transmembrane</keyword>
<dbReference type="SUPFAM" id="SSF48726">
    <property type="entry name" value="Immunoglobulin"/>
    <property type="match status" value="1"/>
</dbReference>
<evidence type="ECO:0000259" key="14">
    <source>
        <dbReference type="PROSITE" id="PS50853"/>
    </source>
</evidence>
<comment type="subcellular location">
    <subcellularLocation>
        <location evidence="1">Membrane</location>
        <topology evidence="1">Single-pass membrane protein</topology>
    </subcellularLocation>
</comment>
<name>C3XUK4_BRAFL</name>
<evidence type="ECO:0000256" key="11">
    <source>
        <dbReference type="SAM" id="Phobius"/>
    </source>
</evidence>
<evidence type="ECO:0000256" key="1">
    <source>
        <dbReference type="ARBA" id="ARBA00004167"/>
    </source>
</evidence>
<gene>
    <name evidence="17" type="primary">LOC118425883</name>
    <name evidence="15" type="ORF">BRAFLDRAFT_130937</name>
</gene>
<dbReference type="EMBL" id="GG666465">
    <property type="protein sequence ID" value="EEN68286.1"/>
    <property type="molecule type" value="Genomic_DNA"/>
</dbReference>
<sequence length="503" mass="55409">MWLCVAFALSVMFSGQGLGCPDKCICWRDGHVNCVDQRLQGVPLGLPAATVNLDLSWNSIAGIPARTFENLTQLRYLYLQGNEISHISGDALLAIPSIQELWLSENQLQDFPWAVLPRLPSLLRLDLQNNRLAHVPSGDLPTFPALTWINLAYNEIASIEGDFLASQPALETAAVHNNPFSCNCSLQSFREWLDATKVSVPNNADIVCDTPRHLKGRNVMAVPIGALTCRPPTVAVYPTNINVLSGHTTVMLCNTTGDPDPEVEWILPMGAVISAASKTRRIRILHDGSLLLSPVRQTDAGTYTCIATNQEGRANATATMNVTRADCAGPNCRSIASDAVPVRIFVTSVTSNSALIQWFPLVDEPDLLTLDTYRVLYYRVGESLQQTAVLKHGASLYRMKNLKPSSRYSVCVTQSLLPQGDHCVEFRTEDAELTHTYITIGYTLGSVVLLLLIATVVYCYMRCYRRKRRDVFQRSMNAVNLSNNHATIQRAENGTAVHMNGHG</sequence>
<feature type="signal peptide" evidence="12">
    <location>
        <begin position="1"/>
        <end position="19"/>
    </location>
</feature>
<dbReference type="SMART" id="SM00013">
    <property type="entry name" value="LRRNT"/>
    <property type="match status" value="1"/>
</dbReference>
<evidence type="ECO:0000256" key="5">
    <source>
        <dbReference type="ARBA" id="ARBA00022737"/>
    </source>
</evidence>
<reference evidence="17" key="3">
    <citation type="submission" date="2025-04" db="UniProtKB">
        <authorList>
            <consortium name="RefSeq"/>
        </authorList>
    </citation>
    <scope>IDENTIFICATION</scope>
    <source>
        <strain evidence="17">S238N-H82</strain>
        <tissue evidence="17">Testes</tissue>
    </source>
</reference>
<feature type="domain" description="Fibronectin type-III" evidence="14">
    <location>
        <begin position="340"/>
        <end position="431"/>
    </location>
</feature>
<evidence type="ECO:0000313" key="15">
    <source>
        <dbReference type="EMBL" id="EEN68286.1"/>
    </source>
</evidence>
<accession>C3XUK4</accession>
<dbReference type="SMART" id="SM00369">
    <property type="entry name" value="LRR_TYP"/>
    <property type="match status" value="5"/>
</dbReference>
<dbReference type="SMART" id="SM00408">
    <property type="entry name" value="IGc2"/>
    <property type="match status" value="1"/>
</dbReference>
<reference evidence="16" key="2">
    <citation type="journal article" date="2020" name="Nat. Ecol. Evol.">
        <title>Deeply conserved synteny resolves early events in vertebrate evolution.</title>
        <authorList>
            <person name="Simakov O."/>
            <person name="Marletaz F."/>
            <person name="Yue J.X."/>
            <person name="O'Connell B."/>
            <person name="Jenkins J."/>
            <person name="Brandt A."/>
            <person name="Calef R."/>
            <person name="Tung C.H."/>
            <person name="Huang T.K."/>
            <person name="Schmutz J."/>
            <person name="Satoh N."/>
            <person name="Yu J.K."/>
            <person name="Putnam N.H."/>
            <person name="Green R.E."/>
            <person name="Rokhsar D.S."/>
        </authorList>
    </citation>
    <scope>NUCLEOTIDE SEQUENCE [LARGE SCALE GENOMIC DNA]</scope>
    <source>
        <strain evidence="16">S238N-H82</strain>
    </source>
</reference>
<dbReference type="SMART" id="SM00409">
    <property type="entry name" value="IG"/>
    <property type="match status" value="1"/>
</dbReference>
<dbReference type="Pfam" id="PF13855">
    <property type="entry name" value="LRR_8"/>
    <property type="match status" value="1"/>
</dbReference>
<evidence type="ECO:0000256" key="2">
    <source>
        <dbReference type="ARBA" id="ARBA00022614"/>
    </source>
</evidence>
<dbReference type="RefSeq" id="XP_035690911.1">
    <property type="nucleotide sequence ID" value="XM_035835018.1"/>
</dbReference>
<keyword evidence="6 11" id="KW-1133">Transmembrane helix</keyword>
<dbReference type="SUPFAM" id="SSF52058">
    <property type="entry name" value="L domain-like"/>
    <property type="match status" value="1"/>
</dbReference>
<dbReference type="Gene3D" id="2.60.40.10">
    <property type="entry name" value="Immunoglobulins"/>
    <property type="match status" value="2"/>
</dbReference>
<evidence type="ECO:0000313" key="17">
    <source>
        <dbReference type="RefSeq" id="XP_035690911.1"/>
    </source>
</evidence>
<evidence type="ECO:0000256" key="9">
    <source>
        <dbReference type="ARBA" id="ARBA00023180"/>
    </source>
</evidence>
<dbReference type="InterPro" id="IPR003591">
    <property type="entry name" value="Leu-rich_rpt_typical-subtyp"/>
</dbReference>
<keyword evidence="7 11" id="KW-0472">Membrane</keyword>
<evidence type="ECO:0000259" key="13">
    <source>
        <dbReference type="PROSITE" id="PS50835"/>
    </source>
</evidence>
<reference evidence="15" key="1">
    <citation type="journal article" date="2008" name="Nature">
        <title>The amphioxus genome and the evolution of the chordate karyotype.</title>
        <authorList>
            <consortium name="US DOE Joint Genome Institute (JGI-PGF)"/>
            <person name="Putnam N.H."/>
            <person name="Butts T."/>
            <person name="Ferrier D.E.K."/>
            <person name="Furlong R.F."/>
            <person name="Hellsten U."/>
            <person name="Kawashima T."/>
            <person name="Robinson-Rechavi M."/>
            <person name="Shoguchi E."/>
            <person name="Terry A."/>
            <person name="Yu J.-K."/>
            <person name="Benito-Gutierrez E.L."/>
            <person name="Dubchak I."/>
            <person name="Garcia-Fernandez J."/>
            <person name="Gibson-Brown J.J."/>
            <person name="Grigoriev I.V."/>
            <person name="Horton A.C."/>
            <person name="de Jong P.J."/>
            <person name="Jurka J."/>
            <person name="Kapitonov V.V."/>
            <person name="Kohara Y."/>
            <person name="Kuroki Y."/>
            <person name="Lindquist E."/>
            <person name="Lucas S."/>
            <person name="Osoegawa K."/>
            <person name="Pennacchio L.A."/>
            <person name="Salamov A.A."/>
            <person name="Satou Y."/>
            <person name="Sauka-Spengler T."/>
            <person name="Schmutz J."/>
            <person name="Shin-I T."/>
            <person name="Toyoda A."/>
            <person name="Bronner-Fraser M."/>
            <person name="Fujiyama A."/>
            <person name="Holland L.Z."/>
            <person name="Holland P.W.H."/>
            <person name="Satoh N."/>
            <person name="Rokhsar D.S."/>
        </authorList>
    </citation>
    <scope>NUCLEOTIDE SEQUENCE [LARGE SCALE GENOMIC DNA]</scope>
    <source>
        <strain evidence="15">S238N-H82</strain>
        <tissue evidence="15">Testes</tissue>
    </source>
</reference>
<dbReference type="Pfam" id="PF07679">
    <property type="entry name" value="I-set"/>
    <property type="match status" value="1"/>
</dbReference>
<feature type="transmembrane region" description="Helical" evidence="11">
    <location>
        <begin position="437"/>
        <end position="460"/>
    </location>
</feature>
<dbReference type="InterPro" id="IPR036116">
    <property type="entry name" value="FN3_sf"/>
</dbReference>
<keyword evidence="10" id="KW-0393">Immunoglobulin domain</keyword>
<dbReference type="PANTHER" id="PTHR45842">
    <property type="entry name" value="SYNAPTIC ADHESION-LIKE MOLECULE SALM"/>
    <property type="match status" value="1"/>
</dbReference>
<dbReference type="InterPro" id="IPR000483">
    <property type="entry name" value="Cys-rich_flank_reg_C"/>
</dbReference>
<keyword evidence="4 12" id="KW-0732">Signal</keyword>
<dbReference type="InterPro" id="IPR000372">
    <property type="entry name" value="LRRNT"/>
</dbReference>
<proteinExistence type="predicted"/>
<evidence type="ECO:0000256" key="7">
    <source>
        <dbReference type="ARBA" id="ARBA00023136"/>
    </source>
</evidence>
<dbReference type="InterPro" id="IPR003599">
    <property type="entry name" value="Ig_sub"/>
</dbReference>
<dbReference type="GO" id="GO:0016020">
    <property type="term" value="C:membrane"/>
    <property type="evidence" value="ECO:0007669"/>
    <property type="project" value="UniProtKB-SubCell"/>
</dbReference>
<keyword evidence="8" id="KW-1015">Disulfide bond</keyword>
<dbReference type="InParanoid" id="C3XUK4"/>
<dbReference type="SUPFAM" id="SSF49265">
    <property type="entry name" value="Fibronectin type III"/>
    <property type="match status" value="1"/>
</dbReference>
<evidence type="ECO:0000256" key="12">
    <source>
        <dbReference type="SAM" id="SignalP"/>
    </source>
</evidence>
<dbReference type="eggNOG" id="KOG2408">
    <property type="taxonomic scope" value="Eukaryota"/>
</dbReference>
<dbReference type="Proteomes" id="UP000001554">
    <property type="component" value="Chromosome 11"/>
</dbReference>
<dbReference type="InterPro" id="IPR003961">
    <property type="entry name" value="FN3_dom"/>
</dbReference>
<dbReference type="OrthoDB" id="2151624at2759"/>
<evidence type="ECO:0000256" key="4">
    <source>
        <dbReference type="ARBA" id="ARBA00022729"/>
    </source>
</evidence>
<organism>
    <name type="scientific">Branchiostoma floridae</name>
    <name type="common">Florida lancelet</name>
    <name type="synonym">Amphioxus</name>
    <dbReference type="NCBI Taxonomy" id="7739"/>
    <lineage>
        <taxon>Eukaryota</taxon>
        <taxon>Metazoa</taxon>
        <taxon>Chordata</taxon>
        <taxon>Cephalochordata</taxon>
        <taxon>Leptocardii</taxon>
        <taxon>Amphioxiformes</taxon>
        <taxon>Branchiostomatidae</taxon>
        <taxon>Branchiostoma</taxon>
    </lineage>
</organism>
<dbReference type="SMART" id="SM00082">
    <property type="entry name" value="LRRCT"/>
    <property type="match status" value="1"/>
</dbReference>
<dbReference type="Gene3D" id="3.80.10.10">
    <property type="entry name" value="Ribonuclease Inhibitor"/>
    <property type="match status" value="1"/>
</dbReference>
<dbReference type="InterPro" id="IPR001611">
    <property type="entry name" value="Leu-rich_rpt"/>
</dbReference>
<dbReference type="PANTHER" id="PTHR45842:SF22">
    <property type="entry name" value="INSULIN-LIKE GROWTH FACTOR-BINDING PROTEIN COMPLEX ACID LABILE SUBUNIT ISOFORM X1"/>
    <property type="match status" value="1"/>
</dbReference>
<dbReference type="CDD" id="cd00063">
    <property type="entry name" value="FN3"/>
    <property type="match status" value="1"/>
</dbReference>
<evidence type="ECO:0000256" key="8">
    <source>
        <dbReference type="ARBA" id="ARBA00023157"/>
    </source>
</evidence>
<dbReference type="GeneID" id="118425883"/>
<dbReference type="KEGG" id="bfo:118425883"/>